<dbReference type="EMBL" id="AP028909">
    <property type="protein sequence ID" value="BES88546.1"/>
    <property type="molecule type" value="Genomic_DNA"/>
</dbReference>
<proteinExistence type="predicted"/>
<gene>
    <name evidence="1" type="ORF">NTJ_01352</name>
</gene>
<evidence type="ECO:0000313" key="1">
    <source>
        <dbReference type="EMBL" id="BES88546.1"/>
    </source>
</evidence>
<name>A0ABN7ACJ4_9HEMI</name>
<organism evidence="1 2">
    <name type="scientific">Nesidiocoris tenuis</name>
    <dbReference type="NCBI Taxonomy" id="355587"/>
    <lineage>
        <taxon>Eukaryota</taxon>
        <taxon>Metazoa</taxon>
        <taxon>Ecdysozoa</taxon>
        <taxon>Arthropoda</taxon>
        <taxon>Hexapoda</taxon>
        <taxon>Insecta</taxon>
        <taxon>Pterygota</taxon>
        <taxon>Neoptera</taxon>
        <taxon>Paraneoptera</taxon>
        <taxon>Hemiptera</taxon>
        <taxon>Heteroptera</taxon>
        <taxon>Panheteroptera</taxon>
        <taxon>Cimicomorpha</taxon>
        <taxon>Miridae</taxon>
        <taxon>Dicyphina</taxon>
        <taxon>Nesidiocoris</taxon>
    </lineage>
</organism>
<accession>A0ABN7ACJ4</accession>
<evidence type="ECO:0000313" key="2">
    <source>
        <dbReference type="Proteomes" id="UP001307889"/>
    </source>
</evidence>
<dbReference type="Proteomes" id="UP001307889">
    <property type="component" value="Chromosome 1"/>
</dbReference>
<sequence>MKSPPSVRKGRRDEAHQLGDAECDLCKGTLEVRVLRDRHCMRIVCRHAALGLRMVIFGGGYHARGSLNTCLTTGGDIMTERISEDDISRSARLENPLAARPHNLNVF</sequence>
<evidence type="ECO:0008006" key="3">
    <source>
        <dbReference type="Google" id="ProtNLM"/>
    </source>
</evidence>
<reference evidence="1 2" key="1">
    <citation type="submission" date="2023-09" db="EMBL/GenBank/DDBJ databases">
        <title>Nesidiocoris tenuis whole genome shotgun sequence.</title>
        <authorList>
            <person name="Shibata T."/>
            <person name="Shimoda M."/>
            <person name="Kobayashi T."/>
            <person name="Uehara T."/>
        </authorList>
    </citation>
    <scope>NUCLEOTIDE SEQUENCE [LARGE SCALE GENOMIC DNA]</scope>
    <source>
        <strain evidence="1 2">Japan</strain>
    </source>
</reference>
<protein>
    <recommendedName>
        <fullName evidence="3">Histone deacetylase domain-containing protein</fullName>
    </recommendedName>
</protein>
<keyword evidence="2" id="KW-1185">Reference proteome</keyword>